<dbReference type="AlphaFoldDB" id="A0A117M1A1"/>
<accession>A0A117M1A1</accession>
<sequence length="60" mass="6562">MLRGGVLIKGPKACGKTETAKRFAKSILQVDSDPQVPVVMKINPGMLLSGETRLTKREHE</sequence>
<comment type="caution">
    <text evidence="1">The sequence shown here is derived from an EMBL/GenBank/DDBJ whole genome shotgun (WGS) entry which is preliminary data.</text>
</comment>
<reference evidence="2" key="1">
    <citation type="journal article" date="2015" name="MBio">
        <title>Genome-Resolved Metagenomic Analysis Reveals Roles for Candidate Phyla and Other Microbial Community Members in Biogeochemical Transformations in Oil Reservoirs.</title>
        <authorList>
            <person name="Hu P."/>
            <person name="Tom L."/>
            <person name="Singh A."/>
            <person name="Thomas B.C."/>
            <person name="Baker B.J."/>
            <person name="Piceno Y.M."/>
            <person name="Andersen G.L."/>
            <person name="Banfield J.F."/>
        </authorList>
    </citation>
    <scope>NUCLEOTIDE SEQUENCE [LARGE SCALE GENOMIC DNA]</scope>
</reference>
<protein>
    <submittedName>
        <fullName evidence="1">Uncharacterized protein</fullName>
    </submittedName>
</protein>
<name>A0A117M1A1_9BACT</name>
<proteinExistence type="predicted"/>
<gene>
    <name evidence="1" type="ORF">XD92_0043</name>
</gene>
<dbReference type="Proteomes" id="UP000053860">
    <property type="component" value="Unassembled WGS sequence"/>
</dbReference>
<evidence type="ECO:0000313" key="1">
    <source>
        <dbReference type="EMBL" id="KUK78789.1"/>
    </source>
</evidence>
<evidence type="ECO:0000313" key="2">
    <source>
        <dbReference type="Proteomes" id="UP000053860"/>
    </source>
</evidence>
<organism evidence="1 2">
    <name type="scientific">Proteiniphilum acetatigenes</name>
    <dbReference type="NCBI Taxonomy" id="294710"/>
    <lineage>
        <taxon>Bacteria</taxon>
        <taxon>Pseudomonadati</taxon>
        <taxon>Bacteroidota</taxon>
        <taxon>Bacteroidia</taxon>
        <taxon>Bacteroidales</taxon>
        <taxon>Dysgonomonadaceae</taxon>
        <taxon>Proteiniphilum</taxon>
    </lineage>
</organism>
<dbReference type="EMBL" id="LGGN01000003">
    <property type="protein sequence ID" value="KUK78789.1"/>
    <property type="molecule type" value="Genomic_DNA"/>
</dbReference>